<evidence type="ECO:0000313" key="4">
    <source>
        <dbReference type="Proteomes" id="UP000663823"/>
    </source>
</evidence>
<dbReference type="InterPro" id="IPR018289">
    <property type="entry name" value="MULE_transposase_dom"/>
</dbReference>
<dbReference type="AlphaFoldDB" id="A0A819RCZ6"/>
<keyword evidence="1" id="KW-0479">Metal-binding</keyword>
<dbReference type="InterPro" id="IPR007527">
    <property type="entry name" value="Znf_SWIM"/>
</dbReference>
<proteinExistence type="predicted"/>
<dbReference type="EMBL" id="CAJOAX010008696">
    <property type="protein sequence ID" value="CAF4040211.1"/>
    <property type="molecule type" value="Genomic_DNA"/>
</dbReference>
<protein>
    <recommendedName>
        <fullName evidence="2">SWIM-type domain-containing protein</fullName>
    </recommendedName>
</protein>
<dbReference type="PANTHER" id="PTHR31669">
    <property type="entry name" value="PROTEIN FAR1-RELATED SEQUENCE 10-RELATED"/>
    <property type="match status" value="1"/>
</dbReference>
<dbReference type="GO" id="GO:0006355">
    <property type="term" value="P:regulation of DNA-templated transcription"/>
    <property type="evidence" value="ECO:0007669"/>
    <property type="project" value="InterPro"/>
</dbReference>
<name>A0A819RCZ6_9BILA</name>
<feature type="domain" description="SWIM-type" evidence="2">
    <location>
        <begin position="444"/>
        <end position="475"/>
    </location>
</feature>
<dbReference type="InterPro" id="IPR031052">
    <property type="entry name" value="FHY3/FAR1"/>
</dbReference>
<gene>
    <name evidence="3" type="ORF">OTI717_LOCUS31089</name>
</gene>
<evidence type="ECO:0000256" key="1">
    <source>
        <dbReference type="PROSITE-ProRule" id="PRU00325"/>
    </source>
</evidence>
<evidence type="ECO:0000259" key="2">
    <source>
        <dbReference type="PROSITE" id="PS50966"/>
    </source>
</evidence>
<accession>A0A819RCZ6</accession>
<keyword evidence="1" id="KW-0863">Zinc-finger</keyword>
<dbReference type="PANTHER" id="PTHR31669:SF251">
    <property type="entry name" value="PROTEIN FAR1-RELATED SEQUENCE"/>
    <property type="match status" value="1"/>
</dbReference>
<evidence type="ECO:0000313" key="3">
    <source>
        <dbReference type="EMBL" id="CAF4040211.1"/>
    </source>
</evidence>
<reference evidence="3" key="1">
    <citation type="submission" date="2021-02" db="EMBL/GenBank/DDBJ databases">
        <authorList>
            <person name="Nowell W R."/>
        </authorList>
    </citation>
    <scope>NUCLEOTIDE SEQUENCE</scope>
</reference>
<dbReference type="Pfam" id="PF10551">
    <property type="entry name" value="MULE"/>
    <property type="match status" value="1"/>
</dbReference>
<keyword evidence="1" id="KW-0862">Zinc</keyword>
<dbReference type="Proteomes" id="UP000663823">
    <property type="component" value="Unassembled WGS sequence"/>
</dbReference>
<dbReference type="PROSITE" id="PS50966">
    <property type="entry name" value="ZF_SWIM"/>
    <property type="match status" value="1"/>
</dbReference>
<comment type="caution">
    <text evidence="3">The sequence shown here is derived from an EMBL/GenBank/DDBJ whole genome shotgun (WGS) entry which is preliminary data.</text>
</comment>
<dbReference type="GO" id="GO:0008270">
    <property type="term" value="F:zinc ion binding"/>
    <property type="evidence" value="ECO:0007669"/>
    <property type="project" value="UniProtKB-KW"/>
</dbReference>
<sequence>MERTWKEINETIVSENDLMSLTKSHNVSVYRRENFKNYESITYRCSQYRTFTKCQYQLKAKIYHDGTYQIFYSQHHEHELLEDTRLPTDIRSNIRDLAMKGLTIGQIQKIMEPFVPFFEVTNIDNIFVCITTRQLLSTCKWSCTLAIDCTYKITSCELPLLIFGTSDINRRYFPMGLCLISTDETTKTFVTFLKGIQVWAATANHQPYTINVIMADGAPGLTAAVSNELPTCRRLMCWPHVLRKVREHRSLIKNKEKFLMVEKDIKELQLAFNDQVFFAGAKLMLEKWATDKDLNKFSQYFSEQWLSHLCYWYEGAARFTPSSNNGLESLNGRIKQHYTMRNKLPLAPFLQLAEKMLVDWSTNNVQQPFQLHLTINNDLDVKAYDWINKVDRNEILQLDAFTFVVPSKEPQMNIRSWINCLYSMTWSSYEHFKQWLGSARLLNYSNMLPPIFCSCKYGLKEYSCIHTIGLMMIWGVRPIPQLIGKRNPKGRRKKVKYVLSKD</sequence>
<organism evidence="3 4">
    <name type="scientific">Rotaria sordida</name>
    <dbReference type="NCBI Taxonomy" id="392033"/>
    <lineage>
        <taxon>Eukaryota</taxon>
        <taxon>Metazoa</taxon>
        <taxon>Spiralia</taxon>
        <taxon>Gnathifera</taxon>
        <taxon>Rotifera</taxon>
        <taxon>Eurotatoria</taxon>
        <taxon>Bdelloidea</taxon>
        <taxon>Philodinida</taxon>
        <taxon>Philodinidae</taxon>
        <taxon>Rotaria</taxon>
    </lineage>
</organism>